<protein>
    <submittedName>
        <fullName evidence="1">Uncharacterized protein</fullName>
    </submittedName>
</protein>
<keyword evidence="2" id="KW-1185">Reference proteome</keyword>
<comment type="caution">
    <text evidence="1">The sequence shown here is derived from an EMBL/GenBank/DDBJ whole genome shotgun (WGS) entry which is preliminary data.</text>
</comment>
<reference evidence="1 2" key="1">
    <citation type="submission" date="2018-04" db="EMBL/GenBank/DDBJ databases">
        <title>The genome of golden apple snail Pomacea canaliculata provides insight into stress tolerance and invasive adaptation.</title>
        <authorList>
            <person name="Liu C."/>
            <person name="Liu B."/>
            <person name="Ren Y."/>
            <person name="Zhang Y."/>
            <person name="Wang H."/>
            <person name="Li S."/>
            <person name="Jiang F."/>
            <person name="Yin L."/>
            <person name="Zhang G."/>
            <person name="Qian W."/>
            <person name="Fan W."/>
        </authorList>
    </citation>
    <scope>NUCLEOTIDE SEQUENCE [LARGE SCALE GENOMIC DNA]</scope>
    <source>
        <strain evidence="1">SZHN2017</strain>
        <tissue evidence="1">Muscle</tissue>
    </source>
</reference>
<evidence type="ECO:0000313" key="2">
    <source>
        <dbReference type="Proteomes" id="UP000245119"/>
    </source>
</evidence>
<gene>
    <name evidence="1" type="ORF">C0Q70_15659</name>
</gene>
<dbReference type="AlphaFoldDB" id="A0A2T7NVG6"/>
<name>A0A2T7NVG6_POMCA</name>
<sequence>MAFSSDQNVLCPSVEMIQKELLQMTCRVIQITDAMKIATVQVKGGATCTCTSGQTQGDVPLREAAEELSRAVDKLKEEVLMHALEGQGLFRHRRGRENTRDSAYESRNSENFYDTIFLKFQSIRCKNQEKISHIRLRILEDAKNEIVYISGQTDQDLRAVCDLCLRQLWVLGEEDDVDLRYINPLFLRITLIQVCVRKLVTVPPVIICYPTVS</sequence>
<dbReference type="Proteomes" id="UP000245119">
    <property type="component" value="Linkage Group LG9"/>
</dbReference>
<organism evidence="1 2">
    <name type="scientific">Pomacea canaliculata</name>
    <name type="common">Golden apple snail</name>
    <dbReference type="NCBI Taxonomy" id="400727"/>
    <lineage>
        <taxon>Eukaryota</taxon>
        <taxon>Metazoa</taxon>
        <taxon>Spiralia</taxon>
        <taxon>Lophotrochozoa</taxon>
        <taxon>Mollusca</taxon>
        <taxon>Gastropoda</taxon>
        <taxon>Caenogastropoda</taxon>
        <taxon>Architaenioglossa</taxon>
        <taxon>Ampullarioidea</taxon>
        <taxon>Ampullariidae</taxon>
        <taxon>Pomacea</taxon>
    </lineage>
</organism>
<evidence type="ECO:0000313" key="1">
    <source>
        <dbReference type="EMBL" id="PVD25161.1"/>
    </source>
</evidence>
<proteinExistence type="predicted"/>
<accession>A0A2T7NVG6</accession>
<dbReference type="EMBL" id="PZQS01000009">
    <property type="protein sequence ID" value="PVD25161.1"/>
    <property type="molecule type" value="Genomic_DNA"/>
</dbReference>